<dbReference type="AlphaFoldDB" id="A0A934NI79"/>
<feature type="region of interest" description="Disordered" evidence="3">
    <location>
        <begin position="1"/>
        <end position="24"/>
    </location>
</feature>
<keyword evidence="1" id="KW-0500">Molybdenum</keyword>
<dbReference type="InterPro" id="IPR036856">
    <property type="entry name" value="Ald_Oxase/Xan_DH_a/b_sf"/>
</dbReference>
<comment type="caution">
    <text evidence="5">The sequence shown here is derived from an EMBL/GenBank/DDBJ whole genome shotgun (WGS) entry which is preliminary data.</text>
</comment>
<dbReference type="SUPFAM" id="SSF54665">
    <property type="entry name" value="CO dehydrogenase molybdoprotein N-domain-like"/>
    <property type="match status" value="1"/>
</dbReference>
<evidence type="ECO:0000259" key="4">
    <source>
        <dbReference type="SMART" id="SM01008"/>
    </source>
</evidence>
<dbReference type="SUPFAM" id="SSF56003">
    <property type="entry name" value="Molybdenum cofactor-binding domain"/>
    <property type="match status" value="1"/>
</dbReference>
<dbReference type="PANTHER" id="PTHR11908:SF132">
    <property type="entry name" value="ALDEHYDE OXIDASE 1-RELATED"/>
    <property type="match status" value="1"/>
</dbReference>
<dbReference type="PANTHER" id="PTHR11908">
    <property type="entry name" value="XANTHINE DEHYDROGENASE"/>
    <property type="match status" value="1"/>
</dbReference>
<dbReference type="InterPro" id="IPR000674">
    <property type="entry name" value="Ald_Oxase/Xan_DH_a/b"/>
</dbReference>
<proteinExistence type="predicted"/>
<feature type="domain" description="Aldehyde oxidase/xanthine dehydrogenase a/b hammerhead" evidence="4">
    <location>
        <begin position="17"/>
        <end position="130"/>
    </location>
</feature>
<dbReference type="RefSeq" id="WP_338182384.1">
    <property type="nucleotide sequence ID" value="NZ_JAEKNQ010000059.1"/>
</dbReference>
<feature type="region of interest" description="Disordered" evidence="3">
    <location>
        <begin position="731"/>
        <end position="788"/>
    </location>
</feature>
<evidence type="ECO:0000313" key="5">
    <source>
        <dbReference type="EMBL" id="MBJ7604552.1"/>
    </source>
</evidence>
<evidence type="ECO:0000256" key="2">
    <source>
        <dbReference type="ARBA" id="ARBA00023002"/>
    </source>
</evidence>
<dbReference type="Pfam" id="PF20256">
    <property type="entry name" value="MoCoBD_2"/>
    <property type="match status" value="1"/>
</dbReference>
<dbReference type="Pfam" id="PF02738">
    <property type="entry name" value="MoCoBD_1"/>
    <property type="match status" value="1"/>
</dbReference>
<dbReference type="Gene3D" id="3.90.1170.50">
    <property type="entry name" value="Aldehyde oxidase/xanthine dehydrogenase, a/b hammerhead"/>
    <property type="match status" value="1"/>
</dbReference>
<evidence type="ECO:0000256" key="1">
    <source>
        <dbReference type="ARBA" id="ARBA00022505"/>
    </source>
</evidence>
<dbReference type="GO" id="GO:0016491">
    <property type="term" value="F:oxidoreductase activity"/>
    <property type="evidence" value="ECO:0007669"/>
    <property type="project" value="UniProtKB-KW"/>
</dbReference>
<dbReference type="InterPro" id="IPR037165">
    <property type="entry name" value="AldOxase/xan_DH_Mopterin-bd_sf"/>
</dbReference>
<gene>
    <name evidence="5" type="ORF">JF888_15460</name>
</gene>
<sequence length="788" mass="83450">MAIGQPLRRREDPSLVRGQGRYASDPAPARTVHLAIRRAGLAAGECLRVDLGPALSAPGVAGAWAAGQLGLADERMPPSMGQPEGDVGRPVLAVGSTRFEGEAIAVVAAESEYQAHDALDLVQVDLEPGQPDLSVYRRDRHSYEDAAAALEHAEIRLRHRLRMGRICGAAMEPRAVLADWREDEARLFIRASVGWVHGLRDVVARCLGLDPAQVVALTDDVGGSFGAKNHPYPEYVVAAAVSRLLRRPARWTASRIEDGLTTGQSHDADLDVELAADAEGRVLAVRVAIDWPVGAYGTFGANQDRHMAHHAMSGYRLPALEVEVTGRYSNSPPATHIRGGGRPVGNFAIERAMDRLARRLGIEPVEVRRRNLIPPSEMPYTTGFRGVTYDGGDYPAQLAAVAERIGVGAIRERQRRGEPIGLGVAFCVEATGIGQPEPSRVIVLPDGTARVLAGGTAQGQGHQTFIAQVVAERLQWPLDRISVWTGDSRAVPFSAVTAASRTALEVGNSVALSAASARRALVQRASELLEASAEDLVVTPEQVAVRGVPSRALPLAEVVGAGLEVAETWDSQGAAAWSSSCHAAVVRVDRETGGVQMLRYVIAHDSGRSINPTLVAGQLHGGYAHGLGYALFEEALYSEEGVFLTPSFLDYTLVSAPELACEPEIIHFESASSQNPESFRGVGEAGTIAVPAAIANAVEDALHAIGRPVEISEVPITPERLWAALNSDQLRAHHTRPGPGGAPGPVTGSGGADADGEDVGARAHRHPASPRMSREPLRAATAADVAPT</sequence>
<dbReference type="Proteomes" id="UP000620075">
    <property type="component" value="Unassembled WGS sequence"/>
</dbReference>
<dbReference type="GO" id="GO:0005506">
    <property type="term" value="F:iron ion binding"/>
    <property type="evidence" value="ECO:0007669"/>
    <property type="project" value="InterPro"/>
</dbReference>
<keyword evidence="2" id="KW-0560">Oxidoreductase</keyword>
<dbReference type="SMART" id="SM01008">
    <property type="entry name" value="Ald_Xan_dh_C"/>
    <property type="match status" value="1"/>
</dbReference>
<feature type="compositionally biased region" description="Gly residues" evidence="3">
    <location>
        <begin position="738"/>
        <end position="753"/>
    </location>
</feature>
<accession>A0A934NI79</accession>
<dbReference type="InterPro" id="IPR016208">
    <property type="entry name" value="Ald_Oxase/xanthine_DH-like"/>
</dbReference>
<dbReference type="EMBL" id="JAEKNQ010000059">
    <property type="protein sequence ID" value="MBJ7604552.1"/>
    <property type="molecule type" value="Genomic_DNA"/>
</dbReference>
<evidence type="ECO:0000256" key="3">
    <source>
        <dbReference type="SAM" id="MobiDB-lite"/>
    </source>
</evidence>
<organism evidence="5 6">
    <name type="scientific">Candidatus Dormiibacter inghamiae</name>
    <dbReference type="NCBI Taxonomy" id="3127013"/>
    <lineage>
        <taxon>Bacteria</taxon>
        <taxon>Bacillati</taxon>
        <taxon>Candidatus Dormiibacterota</taxon>
        <taxon>Candidatus Dormibacteria</taxon>
        <taxon>Candidatus Dormibacterales</taxon>
        <taxon>Candidatus Dormibacteraceae</taxon>
        <taxon>Candidatus Dormiibacter</taxon>
    </lineage>
</organism>
<dbReference type="InterPro" id="IPR008274">
    <property type="entry name" value="AldOxase/xan_DH_MoCoBD1"/>
</dbReference>
<dbReference type="Pfam" id="PF01315">
    <property type="entry name" value="Ald_Xan_dh_C"/>
    <property type="match status" value="1"/>
</dbReference>
<name>A0A934NI79_9BACT</name>
<evidence type="ECO:0000313" key="6">
    <source>
        <dbReference type="Proteomes" id="UP000620075"/>
    </source>
</evidence>
<reference evidence="5 6" key="1">
    <citation type="submission" date="2020-10" db="EMBL/GenBank/DDBJ databases">
        <title>Ca. Dormibacterota MAGs.</title>
        <authorList>
            <person name="Montgomery K."/>
        </authorList>
    </citation>
    <scope>NUCLEOTIDE SEQUENCE [LARGE SCALE GENOMIC DNA]</scope>
    <source>
        <strain evidence="5">SC8811_S16_3</strain>
    </source>
</reference>
<dbReference type="Gene3D" id="3.30.365.10">
    <property type="entry name" value="Aldehyde oxidase/xanthine dehydrogenase, molybdopterin binding domain"/>
    <property type="match status" value="4"/>
</dbReference>
<dbReference type="InterPro" id="IPR046867">
    <property type="entry name" value="AldOxase/xan_DH_MoCoBD2"/>
</dbReference>
<protein>
    <submittedName>
        <fullName evidence="5">Xanthine dehydrogenase family protein molybdopterin-binding subunit</fullName>
    </submittedName>
</protein>